<dbReference type="AlphaFoldDB" id="A0A6J6LYI3"/>
<protein>
    <submittedName>
        <fullName evidence="7">Unannotated protein</fullName>
    </submittedName>
</protein>
<name>A0A6J6LYI3_9ZZZZ</name>
<gene>
    <name evidence="7" type="ORF">UFOPK2242_01222</name>
</gene>
<accession>A0A6J6LYI3</accession>
<dbReference type="FunFam" id="3.30.70.260:FF:000001">
    <property type="entry name" value="Acetolactate synthase, small subunit"/>
    <property type="match status" value="1"/>
</dbReference>
<dbReference type="InterPro" id="IPR004789">
    <property type="entry name" value="Acetalactate_synth_ssu"/>
</dbReference>
<evidence type="ECO:0000256" key="4">
    <source>
        <dbReference type="ARBA" id="ARBA00022605"/>
    </source>
</evidence>
<dbReference type="InterPro" id="IPR039557">
    <property type="entry name" value="AHAS_ACT"/>
</dbReference>
<dbReference type="InterPro" id="IPR002912">
    <property type="entry name" value="ACT_dom"/>
</dbReference>
<keyword evidence="5" id="KW-0100">Branched-chain amino acid biosynthesis</keyword>
<evidence type="ECO:0000259" key="6">
    <source>
        <dbReference type="PROSITE" id="PS51671"/>
    </source>
</evidence>
<reference evidence="7" key="1">
    <citation type="submission" date="2020-05" db="EMBL/GenBank/DDBJ databases">
        <authorList>
            <person name="Chiriac C."/>
            <person name="Salcher M."/>
            <person name="Ghai R."/>
            <person name="Kavagutti S V."/>
        </authorList>
    </citation>
    <scope>NUCLEOTIDE SEQUENCE</scope>
</reference>
<feature type="domain" description="ACT" evidence="6">
    <location>
        <begin position="7"/>
        <end position="81"/>
    </location>
</feature>
<dbReference type="GO" id="GO:0009097">
    <property type="term" value="P:isoleucine biosynthetic process"/>
    <property type="evidence" value="ECO:0007669"/>
    <property type="project" value="UniProtKB-UniPathway"/>
</dbReference>
<proteinExistence type="inferred from homology"/>
<evidence type="ECO:0000313" key="7">
    <source>
        <dbReference type="EMBL" id="CAB4665948.1"/>
    </source>
</evidence>
<dbReference type="InterPro" id="IPR054480">
    <property type="entry name" value="AHAS_small-like_ACT"/>
</dbReference>
<dbReference type="InterPro" id="IPR027271">
    <property type="entry name" value="Acetolactate_synth/TF_NikR_C"/>
</dbReference>
<comment type="pathway">
    <text evidence="2">Amino-acid biosynthesis; L-valine biosynthesis; L-valine from pyruvate: step 1/4.</text>
</comment>
<dbReference type="CDD" id="cd04878">
    <property type="entry name" value="ACT_AHAS"/>
    <property type="match status" value="1"/>
</dbReference>
<dbReference type="GO" id="GO:0005829">
    <property type="term" value="C:cytosol"/>
    <property type="evidence" value="ECO:0007669"/>
    <property type="project" value="TreeGrafter"/>
</dbReference>
<dbReference type="NCBIfam" id="TIGR00119">
    <property type="entry name" value="acolac_sm"/>
    <property type="match status" value="1"/>
</dbReference>
<dbReference type="Gene3D" id="3.30.70.1150">
    <property type="entry name" value="ACT-like. Chain A, domain 2"/>
    <property type="match status" value="1"/>
</dbReference>
<dbReference type="Gene3D" id="3.30.70.260">
    <property type="match status" value="1"/>
</dbReference>
<dbReference type="GO" id="GO:1990610">
    <property type="term" value="F:acetolactate synthase regulator activity"/>
    <property type="evidence" value="ECO:0007669"/>
    <property type="project" value="InterPro"/>
</dbReference>
<evidence type="ECO:0000256" key="5">
    <source>
        <dbReference type="ARBA" id="ARBA00023304"/>
    </source>
</evidence>
<dbReference type="UniPathway" id="UPA00047">
    <property type="reaction ID" value="UER00055"/>
</dbReference>
<evidence type="ECO:0000256" key="3">
    <source>
        <dbReference type="ARBA" id="ARBA00006341"/>
    </source>
</evidence>
<evidence type="ECO:0000256" key="1">
    <source>
        <dbReference type="ARBA" id="ARBA00004974"/>
    </source>
</evidence>
<dbReference type="GO" id="GO:0003984">
    <property type="term" value="F:acetolactate synthase activity"/>
    <property type="evidence" value="ECO:0007669"/>
    <property type="project" value="TreeGrafter"/>
</dbReference>
<comment type="similarity">
    <text evidence="3">Belongs to the acetolactate synthase small subunit family.</text>
</comment>
<organism evidence="7">
    <name type="scientific">freshwater metagenome</name>
    <dbReference type="NCBI Taxonomy" id="449393"/>
    <lineage>
        <taxon>unclassified sequences</taxon>
        <taxon>metagenomes</taxon>
        <taxon>ecological metagenomes</taxon>
    </lineage>
</organism>
<dbReference type="NCBIfam" id="NF008864">
    <property type="entry name" value="PRK11895.1"/>
    <property type="match status" value="1"/>
</dbReference>
<comment type="pathway">
    <text evidence="1">Amino-acid biosynthesis; L-isoleucine biosynthesis; L-isoleucine from 2-oxobutanoate: step 1/4.</text>
</comment>
<dbReference type="InterPro" id="IPR045865">
    <property type="entry name" value="ACT-like_dom_sf"/>
</dbReference>
<dbReference type="InterPro" id="IPR019455">
    <property type="entry name" value="Acetolactate_synth_ssu_C"/>
</dbReference>
<keyword evidence="4" id="KW-0028">Amino-acid biosynthesis</keyword>
<dbReference type="PANTHER" id="PTHR30239:SF0">
    <property type="entry name" value="ACETOLACTATE SYNTHASE SMALL SUBUNIT 1, CHLOROPLASTIC"/>
    <property type="match status" value="1"/>
</dbReference>
<dbReference type="SUPFAM" id="SSF55021">
    <property type="entry name" value="ACT-like"/>
    <property type="match status" value="2"/>
</dbReference>
<dbReference type="GO" id="GO:0009099">
    <property type="term" value="P:L-valine biosynthetic process"/>
    <property type="evidence" value="ECO:0007669"/>
    <property type="project" value="UniProtKB-UniPathway"/>
</dbReference>
<sequence>MEQHHHILSVLVENKAGVLSRVAGLFTRRGYNIFSLAVSPTEDVRYSRMTVVVDGDSSPIEQVTKQLNKLIPVIEIRELAASDAVERELLIATVKASAEERSHLIDLVSIFDGQVIDVGVASVTVMVAGTPDGLDAVADLLAPYGISELQRTGRVALPRLIRGSRPLKAVKSSDQ</sequence>
<dbReference type="Pfam" id="PF22629">
    <property type="entry name" value="ACT_AHAS_ss"/>
    <property type="match status" value="1"/>
</dbReference>
<dbReference type="PROSITE" id="PS51671">
    <property type="entry name" value="ACT"/>
    <property type="match status" value="1"/>
</dbReference>
<dbReference type="PANTHER" id="PTHR30239">
    <property type="entry name" value="ACETOLACTATE SYNTHASE SMALL SUBUNIT"/>
    <property type="match status" value="1"/>
</dbReference>
<dbReference type="UniPathway" id="UPA00049">
    <property type="reaction ID" value="UER00059"/>
</dbReference>
<dbReference type="Pfam" id="PF10369">
    <property type="entry name" value="ALS_ss_C"/>
    <property type="match status" value="1"/>
</dbReference>
<evidence type="ECO:0000256" key="2">
    <source>
        <dbReference type="ARBA" id="ARBA00005025"/>
    </source>
</evidence>
<dbReference type="EMBL" id="CAEZWM010000171">
    <property type="protein sequence ID" value="CAB4665948.1"/>
    <property type="molecule type" value="Genomic_DNA"/>
</dbReference>